<evidence type="ECO:0000256" key="1">
    <source>
        <dbReference type="SAM" id="MobiDB-lite"/>
    </source>
</evidence>
<keyword evidence="2" id="KW-0812">Transmembrane</keyword>
<sequence>MSDPQGPGNGSRPEAGDRVETPGRPEIGGRPPAKSPENPQQTGKRALWLGIGSLALMLLPTAFPLALGLAVAALIVGIRARRSARRMAALTPGGATAGITLGAVTLALATPLLLFSLLTWSENARYTQCRDKANTISDEQACWDRFRSDLERKFNLPKGSVPDVGRPS</sequence>
<feature type="transmembrane region" description="Helical" evidence="2">
    <location>
        <begin position="97"/>
        <end position="120"/>
    </location>
</feature>
<evidence type="ECO:0008006" key="5">
    <source>
        <dbReference type="Google" id="ProtNLM"/>
    </source>
</evidence>
<keyword evidence="4" id="KW-1185">Reference proteome</keyword>
<feature type="compositionally biased region" description="Basic and acidic residues" evidence="1">
    <location>
        <begin position="14"/>
        <end position="23"/>
    </location>
</feature>
<organism evidence="3 4">
    <name type="scientific">Actinomadura namibiensis</name>
    <dbReference type="NCBI Taxonomy" id="182080"/>
    <lineage>
        <taxon>Bacteria</taxon>
        <taxon>Bacillati</taxon>
        <taxon>Actinomycetota</taxon>
        <taxon>Actinomycetes</taxon>
        <taxon>Streptosporangiales</taxon>
        <taxon>Thermomonosporaceae</taxon>
        <taxon>Actinomadura</taxon>
    </lineage>
</organism>
<feature type="transmembrane region" description="Helical" evidence="2">
    <location>
        <begin position="46"/>
        <end position="76"/>
    </location>
</feature>
<protein>
    <recommendedName>
        <fullName evidence="5">DUF4190 domain-containing protein</fullName>
    </recommendedName>
</protein>
<dbReference type="EMBL" id="JACJIA010000009">
    <property type="protein sequence ID" value="MBA8954526.1"/>
    <property type="molecule type" value="Genomic_DNA"/>
</dbReference>
<comment type="caution">
    <text evidence="3">The sequence shown here is derived from an EMBL/GenBank/DDBJ whole genome shotgun (WGS) entry which is preliminary data.</text>
</comment>
<gene>
    <name evidence="3" type="ORF">HNR61_006183</name>
</gene>
<dbReference type="RefSeq" id="WP_067823887.1">
    <property type="nucleotide sequence ID" value="NZ_BAAALP010000011.1"/>
</dbReference>
<proteinExistence type="predicted"/>
<evidence type="ECO:0000313" key="4">
    <source>
        <dbReference type="Proteomes" id="UP000572680"/>
    </source>
</evidence>
<accession>A0A7W3LUE3</accession>
<dbReference type="Proteomes" id="UP000572680">
    <property type="component" value="Unassembled WGS sequence"/>
</dbReference>
<name>A0A7W3LUE3_ACTNM</name>
<keyword evidence="2" id="KW-1133">Transmembrane helix</keyword>
<keyword evidence="2" id="KW-0472">Membrane</keyword>
<feature type="region of interest" description="Disordered" evidence="1">
    <location>
        <begin position="1"/>
        <end position="42"/>
    </location>
</feature>
<reference evidence="3 4" key="1">
    <citation type="submission" date="2020-08" db="EMBL/GenBank/DDBJ databases">
        <title>Genomic Encyclopedia of Type Strains, Phase IV (KMG-IV): sequencing the most valuable type-strain genomes for metagenomic binning, comparative biology and taxonomic classification.</title>
        <authorList>
            <person name="Goeker M."/>
        </authorList>
    </citation>
    <scope>NUCLEOTIDE SEQUENCE [LARGE SCALE GENOMIC DNA]</scope>
    <source>
        <strain evidence="3 4">DSM 44197</strain>
    </source>
</reference>
<dbReference type="AlphaFoldDB" id="A0A7W3LUE3"/>
<evidence type="ECO:0000313" key="3">
    <source>
        <dbReference type="EMBL" id="MBA8954526.1"/>
    </source>
</evidence>
<evidence type="ECO:0000256" key="2">
    <source>
        <dbReference type="SAM" id="Phobius"/>
    </source>
</evidence>